<proteinExistence type="predicted"/>
<dbReference type="EMBL" id="JAGIZQ010000001">
    <property type="protein sequence ID" value="KAH6650597.1"/>
    <property type="molecule type" value="Genomic_DNA"/>
</dbReference>
<organism evidence="1 2">
    <name type="scientific">Chaetomium tenue</name>
    <dbReference type="NCBI Taxonomy" id="1854479"/>
    <lineage>
        <taxon>Eukaryota</taxon>
        <taxon>Fungi</taxon>
        <taxon>Dikarya</taxon>
        <taxon>Ascomycota</taxon>
        <taxon>Pezizomycotina</taxon>
        <taxon>Sordariomycetes</taxon>
        <taxon>Sordariomycetidae</taxon>
        <taxon>Sordariales</taxon>
        <taxon>Chaetomiaceae</taxon>
        <taxon>Chaetomium</taxon>
    </lineage>
</organism>
<keyword evidence="2" id="KW-1185">Reference proteome</keyword>
<evidence type="ECO:0000313" key="2">
    <source>
        <dbReference type="Proteomes" id="UP000724584"/>
    </source>
</evidence>
<accession>A0ACB7PQN3</accession>
<comment type="caution">
    <text evidence="1">The sequence shown here is derived from an EMBL/GenBank/DDBJ whole genome shotgun (WGS) entry which is preliminary data.</text>
</comment>
<evidence type="ECO:0000313" key="1">
    <source>
        <dbReference type="EMBL" id="KAH6650597.1"/>
    </source>
</evidence>
<reference evidence="1 2" key="1">
    <citation type="journal article" date="2021" name="Nat. Commun.">
        <title>Genetic determinants of endophytism in the Arabidopsis root mycobiome.</title>
        <authorList>
            <person name="Mesny F."/>
            <person name="Miyauchi S."/>
            <person name="Thiergart T."/>
            <person name="Pickel B."/>
            <person name="Atanasova L."/>
            <person name="Karlsson M."/>
            <person name="Huettel B."/>
            <person name="Barry K.W."/>
            <person name="Haridas S."/>
            <person name="Chen C."/>
            <person name="Bauer D."/>
            <person name="Andreopoulos W."/>
            <person name="Pangilinan J."/>
            <person name="LaButti K."/>
            <person name="Riley R."/>
            <person name="Lipzen A."/>
            <person name="Clum A."/>
            <person name="Drula E."/>
            <person name="Henrissat B."/>
            <person name="Kohler A."/>
            <person name="Grigoriev I.V."/>
            <person name="Martin F.M."/>
            <person name="Hacquard S."/>
        </authorList>
    </citation>
    <scope>NUCLEOTIDE SEQUENCE [LARGE SCALE GENOMIC DNA]</scope>
    <source>
        <strain evidence="1 2">MPI-SDFR-AT-0079</strain>
    </source>
</reference>
<gene>
    <name evidence="1" type="ORF">F5144DRAFT_52268</name>
</gene>
<sequence length="174" mass="18771">MERPSTSSFLSHSPTAVGSFAQGEEGGHNFKKSRTWAWPPRAYLVPVPVRHTCPHPISDATELLQWCVDGKKGGCWFRMVVVGCWCCLTPDLELPGKAAVFWFFFSLVGLVLVIMPSHYRGWSGKTGSLFAPEMLTTSRRPGEGHHDGLAASIATASVVGTTGSCISPLQPSAP</sequence>
<dbReference type="Proteomes" id="UP000724584">
    <property type="component" value="Unassembled WGS sequence"/>
</dbReference>
<name>A0ACB7PQN3_9PEZI</name>
<protein>
    <submittedName>
        <fullName evidence="1">Uncharacterized protein</fullName>
    </submittedName>
</protein>